<evidence type="ECO:0000313" key="3">
    <source>
        <dbReference type="EMBL" id="NZA26682.1"/>
    </source>
</evidence>
<evidence type="ECO:0000256" key="1">
    <source>
        <dbReference type="SAM" id="MobiDB-lite"/>
    </source>
</evidence>
<reference evidence="3 4" key="1">
    <citation type="submission" date="2020-07" db="EMBL/GenBank/DDBJ databases">
        <title>Luteimonas sp. SJ-92.</title>
        <authorList>
            <person name="Huang X.-X."/>
            <person name="Xu L."/>
            <person name="Sun J.-Q."/>
        </authorList>
    </citation>
    <scope>NUCLEOTIDE SEQUENCE [LARGE SCALE GENOMIC DNA]</scope>
    <source>
        <strain evidence="3 4">SJ-92</strain>
    </source>
</reference>
<feature type="signal peptide" evidence="2">
    <location>
        <begin position="1"/>
        <end position="19"/>
    </location>
</feature>
<keyword evidence="4" id="KW-1185">Reference proteome</keyword>
<proteinExistence type="predicted"/>
<feature type="chain" id="PRO_5032717434" evidence="2">
    <location>
        <begin position="20"/>
        <end position="137"/>
    </location>
</feature>
<dbReference type="RefSeq" id="WP_180678472.1">
    <property type="nucleotide sequence ID" value="NZ_JACCKA010000060.1"/>
</dbReference>
<comment type="caution">
    <text evidence="3">The sequence shown here is derived from an EMBL/GenBank/DDBJ whole genome shotgun (WGS) entry which is preliminary data.</text>
</comment>
<dbReference type="Proteomes" id="UP000578091">
    <property type="component" value="Unassembled WGS sequence"/>
</dbReference>
<dbReference type="AlphaFoldDB" id="A0A853JD60"/>
<feature type="compositionally biased region" description="Basic and acidic residues" evidence="1">
    <location>
        <begin position="62"/>
        <end position="76"/>
    </location>
</feature>
<organism evidence="3 4">
    <name type="scientific">Luteimonas salinisoli</name>
    <dbReference type="NCBI Taxonomy" id="2752307"/>
    <lineage>
        <taxon>Bacteria</taxon>
        <taxon>Pseudomonadati</taxon>
        <taxon>Pseudomonadota</taxon>
        <taxon>Gammaproteobacteria</taxon>
        <taxon>Lysobacterales</taxon>
        <taxon>Lysobacteraceae</taxon>
        <taxon>Luteimonas</taxon>
    </lineage>
</organism>
<dbReference type="InterPro" id="IPR021455">
    <property type="entry name" value="DUF3106"/>
</dbReference>
<sequence>MRNSITLIALLALPLAAPAWDQPERQAPPAWDQLDAEQREALIAPVRDRWNDEPQAREHMLRHAERWQRMTPEERRSAHRGMRRWKHMSPERQEQTRVLFRQLRALPEDERRALRERWNAMTPEQRQQWLRENRPQE</sequence>
<accession>A0A853JD60</accession>
<evidence type="ECO:0000313" key="4">
    <source>
        <dbReference type="Proteomes" id="UP000578091"/>
    </source>
</evidence>
<feature type="region of interest" description="Disordered" evidence="1">
    <location>
        <begin position="117"/>
        <end position="137"/>
    </location>
</feature>
<dbReference type="Pfam" id="PF11304">
    <property type="entry name" value="DUF3106"/>
    <property type="match status" value="1"/>
</dbReference>
<gene>
    <name evidence="3" type="ORF">H0E84_09815</name>
</gene>
<evidence type="ECO:0000256" key="2">
    <source>
        <dbReference type="SAM" id="SignalP"/>
    </source>
</evidence>
<keyword evidence="2" id="KW-0732">Signal</keyword>
<name>A0A853JD60_9GAMM</name>
<feature type="region of interest" description="Disordered" evidence="1">
    <location>
        <begin position="62"/>
        <end position="93"/>
    </location>
</feature>
<dbReference type="EMBL" id="JACCKA010000060">
    <property type="protein sequence ID" value="NZA26682.1"/>
    <property type="molecule type" value="Genomic_DNA"/>
</dbReference>
<feature type="compositionally biased region" description="Basic residues" evidence="1">
    <location>
        <begin position="77"/>
        <end position="87"/>
    </location>
</feature>
<protein>
    <submittedName>
        <fullName evidence="3">DUF3106 domain-containing protein</fullName>
    </submittedName>
</protein>